<organism evidence="3 4">
    <name type="scientific">Sphenostylis stenocarpa</name>
    <dbReference type="NCBI Taxonomy" id="92480"/>
    <lineage>
        <taxon>Eukaryota</taxon>
        <taxon>Viridiplantae</taxon>
        <taxon>Streptophyta</taxon>
        <taxon>Embryophyta</taxon>
        <taxon>Tracheophyta</taxon>
        <taxon>Spermatophyta</taxon>
        <taxon>Magnoliopsida</taxon>
        <taxon>eudicotyledons</taxon>
        <taxon>Gunneridae</taxon>
        <taxon>Pentapetalae</taxon>
        <taxon>rosids</taxon>
        <taxon>fabids</taxon>
        <taxon>Fabales</taxon>
        <taxon>Fabaceae</taxon>
        <taxon>Papilionoideae</taxon>
        <taxon>50 kb inversion clade</taxon>
        <taxon>NPAAA clade</taxon>
        <taxon>indigoferoid/millettioid clade</taxon>
        <taxon>Phaseoleae</taxon>
        <taxon>Sphenostylis</taxon>
    </lineage>
</organism>
<dbReference type="AlphaFoldDB" id="A0AA86VNU1"/>
<evidence type="ECO:0000313" key="4">
    <source>
        <dbReference type="Proteomes" id="UP001189624"/>
    </source>
</evidence>
<dbReference type="Proteomes" id="UP001189624">
    <property type="component" value="Chromosome 8"/>
</dbReference>
<dbReference type="PANTHER" id="PTHR36362">
    <property type="entry name" value="DNA-DIRECTED RNA POLYMERASE SUBUNIT BETA"/>
    <property type="match status" value="1"/>
</dbReference>
<evidence type="ECO:0000313" key="3">
    <source>
        <dbReference type="EMBL" id="CAJ1972096.1"/>
    </source>
</evidence>
<keyword evidence="1" id="KW-0175">Coiled coil</keyword>
<evidence type="ECO:0000256" key="1">
    <source>
        <dbReference type="SAM" id="Coils"/>
    </source>
</evidence>
<feature type="compositionally biased region" description="Polar residues" evidence="2">
    <location>
        <begin position="229"/>
        <end position="243"/>
    </location>
</feature>
<accession>A0AA86VNU1</accession>
<feature type="non-terminal residue" evidence="3">
    <location>
        <position position="278"/>
    </location>
</feature>
<keyword evidence="4" id="KW-1185">Reference proteome</keyword>
<feature type="coiled-coil region" evidence="1">
    <location>
        <begin position="3"/>
        <end position="132"/>
    </location>
</feature>
<evidence type="ECO:0000256" key="2">
    <source>
        <dbReference type="SAM" id="MobiDB-lite"/>
    </source>
</evidence>
<gene>
    <name evidence="3" type="ORF">AYBTSS11_LOCUS24110</name>
</gene>
<name>A0AA86VNU1_9FABA</name>
<feature type="non-terminal residue" evidence="3">
    <location>
        <position position="1"/>
    </location>
</feature>
<proteinExistence type="predicted"/>
<feature type="compositionally biased region" description="Basic and acidic residues" evidence="2">
    <location>
        <begin position="244"/>
        <end position="268"/>
    </location>
</feature>
<dbReference type="GO" id="GO:0012505">
    <property type="term" value="C:endomembrane system"/>
    <property type="evidence" value="ECO:0007669"/>
    <property type="project" value="TreeGrafter"/>
</dbReference>
<protein>
    <submittedName>
        <fullName evidence="3">Uncharacterized protein</fullName>
    </submittedName>
</protein>
<dbReference type="EMBL" id="OY731405">
    <property type="protein sequence ID" value="CAJ1972096.1"/>
    <property type="molecule type" value="Genomic_DNA"/>
</dbReference>
<reference evidence="3" key="1">
    <citation type="submission" date="2023-10" db="EMBL/GenBank/DDBJ databases">
        <authorList>
            <person name="Domelevo Entfellner J.-B."/>
        </authorList>
    </citation>
    <scope>NUCLEOTIDE SEQUENCE</scope>
</reference>
<feature type="region of interest" description="Disordered" evidence="2">
    <location>
        <begin position="229"/>
        <end position="278"/>
    </location>
</feature>
<dbReference type="Gramene" id="rna-AYBTSS11_LOCUS24110">
    <property type="protein sequence ID" value="CAJ1972096.1"/>
    <property type="gene ID" value="gene-AYBTSS11_LOCUS24110"/>
</dbReference>
<sequence>EEHKKLELLAFESETRIASLEEEITATLKEKEEVISINDGLMLELEGLTEKMNTSTSELYNLTEEISTLNKVVGQCIVNAWKPKMLLNKEKQRLEESDINQENLKSSIKVLMEEKEELAMQLTDSLLEIEEERAIWSAKEKAALLAIEEQTKEECRTVQERLTITYENSHIKENFSGEHMISGVAVSTWLRYLLKTIFDSTWQLLQGKVSKWNQLDNCLENTDADSKQSLEMSKANSEMQSLDNEVHGRPDEEKENEMRNELHVHDKGYNLSSPNEYQ</sequence>
<dbReference type="PANTHER" id="PTHR36362:SF3">
    <property type="entry name" value="PROTEIN HOOK HOMOLOG 3-LIKE"/>
    <property type="match status" value="1"/>
</dbReference>